<organism evidence="2 3">
    <name type="scientific">Aphanomyces stellatus</name>
    <dbReference type="NCBI Taxonomy" id="120398"/>
    <lineage>
        <taxon>Eukaryota</taxon>
        <taxon>Sar</taxon>
        <taxon>Stramenopiles</taxon>
        <taxon>Oomycota</taxon>
        <taxon>Saprolegniomycetes</taxon>
        <taxon>Saprolegniales</taxon>
        <taxon>Verrucalvaceae</taxon>
        <taxon>Aphanomyces</taxon>
    </lineage>
</organism>
<gene>
    <name evidence="2" type="primary">Aste57867_11259</name>
    <name evidence="1" type="ORF">As57867_011217</name>
    <name evidence="2" type="ORF">ASTE57867_11259</name>
</gene>
<evidence type="ECO:0000313" key="3">
    <source>
        <dbReference type="Proteomes" id="UP000332933"/>
    </source>
</evidence>
<dbReference type="AlphaFoldDB" id="A0A485KUC2"/>
<accession>A0A485KUC2</accession>
<sequence length="608" mass="66405">MVYIQLGSIQQCHRQCHLGHASGCQVVELHAGPATRPEIGPRRSGALALANEITHFQPRWSNLRTIGIEETIDVTNALGLTSTIRIKHDFATIARATCTAQVLVCPFGSSIYAINNHGATKASPNAIQNYWVGSHLAPLLQVLHNQLGALGNVLCNFIAPPAAVVSLVEAFQAGDWRASQGQPYAATVAGTGRCLYGGSPLCPYHSSKPYLLASFGADDTCMTYAKYGVTWTPAGALFAWLMSDPSQVPLIASICTAQAAATQAALARFDASSLSTTAAATALAHVPLEMMQFISRNNNASNVAIETQPLLAGPWAAFGYMSVYDWVHGTREVVAFDGDVQVLTLVLYSTFTNHYSSTPAPTTSGLRLALPCTGSRWRRQSSQLPSRRAPPIASSRPLRHDAAQLACLQSRRRLCVGRSLHPLCPWPRCGHRHVDCQRGLQPSDGLTGLTRHPRNVFDSMALAGETLWLLYIANDVLHSVTDAFTSSYAPIGAILAWLTISILDIAQPPTFSLFRNGRPAVRVHNHGNPNFVHKWVDSDWSSRAFDCYLWHPRRLVDTALKHLLPPLATPSSHEASCGRHRVPFASHRPWSERTFNEPSRFVRLVWRS</sequence>
<reference evidence="1" key="2">
    <citation type="submission" date="2019-06" db="EMBL/GenBank/DDBJ databases">
        <title>Genomics analysis of Aphanomyces spp. identifies a new class of oomycete effector associated with host adaptation.</title>
        <authorList>
            <person name="Gaulin E."/>
        </authorList>
    </citation>
    <scope>NUCLEOTIDE SEQUENCE</scope>
    <source>
        <strain evidence="1">CBS 578.67</strain>
    </source>
</reference>
<protein>
    <submittedName>
        <fullName evidence="2">Aste57867_11259 protein</fullName>
    </submittedName>
</protein>
<dbReference type="EMBL" id="VJMH01005263">
    <property type="protein sequence ID" value="KAF0698108.1"/>
    <property type="molecule type" value="Genomic_DNA"/>
</dbReference>
<proteinExistence type="predicted"/>
<evidence type="ECO:0000313" key="2">
    <source>
        <dbReference type="EMBL" id="VFT88123.1"/>
    </source>
</evidence>
<dbReference type="Proteomes" id="UP000332933">
    <property type="component" value="Unassembled WGS sequence"/>
</dbReference>
<reference evidence="2 3" key="1">
    <citation type="submission" date="2019-03" db="EMBL/GenBank/DDBJ databases">
        <authorList>
            <person name="Gaulin E."/>
            <person name="Dumas B."/>
        </authorList>
    </citation>
    <scope>NUCLEOTIDE SEQUENCE [LARGE SCALE GENOMIC DNA]</scope>
    <source>
        <strain evidence="2">CBS 568.67</strain>
    </source>
</reference>
<dbReference type="EMBL" id="CAADRA010005284">
    <property type="protein sequence ID" value="VFT88123.1"/>
    <property type="molecule type" value="Genomic_DNA"/>
</dbReference>
<keyword evidence="3" id="KW-1185">Reference proteome</keyword>
<evidence type="ECO:0000313" key="1">
    <source>
        <dbReference type="EMBL" id="KAF0698108.1"/>
    </source>
</evidence>
<name>A0A485KUC2_9STRA</name>